<dbReference type="RefSeq" id="WP_182151176.1">
    <property type="nucleotide sequence ID" value="NZ_JABXPT010000021.1"/>
</dbReference>
<dbReference type="PANTHER" id="PTHR32305:SF15">
    <property type="entry name" value="PROTEIN RHSA-RELATED"/>
    <property type="match status" value="1"/>
</dbReference>
<evidence type="ECO:0000313" key="3">
    <source>
        <dbReference type="Proteomes" id="UP000518474"/>
    </source>
</evidence>
<protein>
    <submittedName>
        <fullName evidence="2">RHS repeat-associated core domain-containing protein</fullName>
    </submittedName>
</protein>
<gene>
    <name evidence="2" type="ORF">HV245_22825</name>
</gene>
<dbReference type="Proteomes" id="UP000518474">
    <property type="component" value="Unassembled WGS sequence"/>
</dbReference>
<accession>A0A7W3AP62</accession>
<reference evidence="2 3" key="1">
    <citation type="submission" date="2020-06" db="EMBL/GenBank/DDBJ databases">
        <title>REHAB project genomes.</title>
        <authorList>
            <person name="Shaw L.P."/>
        </authorList>
    </citation>
    <scope>NUCLEOTIDE SEQUENCE [LARGE SCALE GENOMIC DNA]</scope>
    <source>
        <strain evidence="2 3">RHBSTW-00604</strain>
    </source>
</reference>
<evidence type="ECO:0000256" key="1">
    <source>
        <dbReference type="SAM" id="MobiDB-lite"/>
    </source>
</evidence>
<sequence>RYYDPDVGRFIVTDPIGLRGGLNLYAYALNPLGWIDPLGLRRTWCGRPQNKSTRYHEGQKPDISHQGDGRDINNHHTF</sequence>
<name>A0A7W3AP62_9ESCH</name>
<dbReference type="InterPro" id="IPR050708">
    <property type="entry name" value="T6SS_VgrG/RHS"/>
</dbReference>
<dbReference type="Gene3D" id="2.180.10.10">
    <property type="entry name" value="RHS repeat-associated core"/>
    <property type="match status" value="1"/>
</dbReference>
<dbReference type="AlphaFoldDB" id="A0A7W3AP62"/>
<comment type="caution">
    <text evidence="2">The sequence shown here is derived from an EMBL/GenBank/DDBJ whole genome shotgun (WGS) entry which is preliminary data.</text>
</comment>
<feature type="non-terminal residue" evidence="2">
    <location>
        <position position="1"/>
    </location>
</feature>
<evidence type="ECO:0000313" key="2">
    <source>
        <dbReference type="EMBL" id="MBA7900937.1"/>
    </source>
</evidence>
<feature type="region of interest" description="Disordered" evidence="1">
    <location>
        <begin position="48"/>
        <end position="78"/>
    </location>
</feature>
<proteinExistence type="predicted"/>
<dbReference type="NCBIfam" id="TIGR03696">
    <property type="entry name" value="Rhs_assc_core"/>
    <property type="match status" value="1"/>
</dbReference>
<feature type="compositionally biased region" description="Basic and acidic residues" evidence="1">
    <location>
        <begin position="54"/>
        <end position="78"/>
    </location>
</feature>
<dbReference type="EMBL" id="JABXPT010000021">
    <property type="protein sequence ID" value="MBA7900937.1"/>
    <property type="molecule type" value="Genomic_DNA"/>
</dbReference>
<dbReference type="InterPro" id="IPR022385">
    <property type="entry name" value="Rhs_assc_core"/>
</dbReference>
<organism evidence="2 3">
    <name type="scientific">Escherichia marmotae</name>
    <dbReference type="NCBI Taxonomy" id="1499973"/>
    <lineage>
        <taxon>Bacteria</taxon>
        <taxon>Pseudomonadati</taxon>
        <taxon>Pseudomonadota</taxon>
        <taxon>Gammaproteobacteria</taxon>
        <taxon>Enterobacterales</taxon>
        <taxon>Enterobacteriaceae</taxon>
        <taxon>Escherichia</taxon>
    </lineage>
</organism>
<dbReference type="PANTHER" id="PTHR32305">
    <property type="match status" value="1"/>
</dbReference>